<dbReference type="GO" id="GO:0051015">
    <property type="term" value="F:actin filament binding"/>
    <property type="evidence" value="ECO:0007669"/>
    <property type="project" value="TreeGrafter"/>
</dbReference>
<evidence type="ECO:0000256" key="11">
    <source>
        <dbReference type="ARBA" id="ARBA00004600"/>
    </source>
</evidence>
<dbReference type="GO" id="GO:0002102">
    <property type="term" value="C:podosome"/>
    <property type="evidence" value="ECO:0007669"/>
    <property type="project" value="UniProtKB-SubCell"/>
</dbReference>
<keyword evidence="31" id="KW-1185">Reference proteome</keyword>
<feature type="region of interest" description="Disordered" evidence="29">
    <location>
        <begin position="280"/>
        <end position="349"/>
    </location>
</feature>
<evidence type="ECO:0000256" key="9">
    <source>
        <dbReference type="ARBA" id="ARBA00004544"/>
    </source>
</evidence>
<keyword evidence="12 28" id="KW-0728">SH3 domain</keyword>
<keyword evidence="23" id="KW-0168">Coated pit</keyword>
<dbReference type="GO" id="GO:0006897">
    <property type="term" value="P:endocytosis"/>
    <property type="evidence" value="ECO:0007669"/>
    <property type="project" value="UniProtKB-KW"/>
</dbReference>
<evidence type="ECO:0000256" key="16">
    <source>
        <dbReference type="ARBA" id="ARBA00022583"/>
    </source>
</evidence>
<dbReference type="PANTHER" id="PTHR10829:SF15">
    <property type="entry name" value="SRC SUBSTRATE CORTACTIN"/>
    <property type="match status" value="1"/>
</dbReference>
<keyword evidence="13" id="KW-1003">Cell membrane</keyword>
<evidence type="ECO:0000256" key="3">
    <source>
        <dbReference type="ARBA" id="ARBA00004240"/>
    </source>
</evidence>
<dbReference type="GeneID" id="109700271"/>
<evidence type="ECO:0000256" key="17">
    <source>
        <dbReference type="ARBA" id="ARBA00022737"/>
    </source>
</evidence>
<dbReference type="GO" id="GO:0005886">
    <property type="term" value="C:plasma membrane"/>
    <property type="evidence" value="ECO:0007669"/>
    <property type="project" value="UniProtKB-SubCell"/>
</dbReference>
<evidence type="ECO:0000256" key="21">
    <source>
        <dbReference type="ARBA" id="ARBA00023054"/>
    </source>
</evidence>
<organism evidence="32">
    <name type="scientific">Castor canadensis</name>
    <name type="common">American beaver</name>
    <dbReference type="NCBI Taxonomy" id="51338"/>
    <lineage>
        <taxon>Eukaryota</taxon>
        <taxon>Metazoa</taxon>
        <taxon>Chordata</taxon>
        <taxon>Craniata</taxon>
        <taxon>Vertebrata</taxon>
        <taxon>Euteleostomi</taxon>
        <taxon>Mammalia</taxon>
        <taxon>Eutheria</taxon>
        <taxon>Euarchontoglires</taxon>
        <taxon>Glires</taxon>
        <taxon>Rodentia</taxon>
        <taxon>Castorimorpha</taxon>
        <taxon>Castoridae</taxon>
        <taxon>Castor</taxon>
    </lineage>
</organism>
<evidence type="ECO:0000256" key="10">
    <source>
        <dbReference type="ARBA" id="ARBA00004552"/>
    </source>
</evidence>
<protein>
    <recommendedName>
        <fullName evidence="27">Src substrate cortactin</fullName>
    </recommendedName>
</protein>
<dbReference type="CDD" id="cd11959">
    <property type="entry name" value="SH3_Cortactin"/>
    <property type="match status" value="1"/>
</dbReference>
<evidence type="ECO:0000256" key="15">
    <source>
        <dbReference type="ARBA" id="ARBA00022553"/>
    </source>
</evidence>
<dbReference type="RefSeq" id="XP_020040975.1">
    <property type="nucleotide sequence ID" value="XM_020185386.1"/>
</dbReference>
<dbReference type="InterPro" id="IPR003134">
    <property type="entry name" value="Hs1_Cortactin"/>
</dbReference>
<dbReference type="GO" id="GO:0030864">
    <property type="term" value="C:cortical actin cytoskeleton"/>
    <property type="evidence" value="ECO:0007669"/>
    <property type="project" value="TreeGrafter"/>
</dbReference>
<keyword evidence="24" id="KW-0206">Cytoskeleton</keyword>
<keyword evidence="20" id="KW-0770">Synapse</keyword>
<dbReference type="Pfam" id="PF14604">
    <property type="entry name" value="SH3_9"/>
    <property type="match status" value="1"/>
</dbReference>
<dbReference type="SUPFAM" id="SSF50044">
    <property type="entry name" value="SH3-domain"/>
    <property type="match status" value="1"/>
</dbReference>
<dbReference type="GO" id="GO:0005884">
    <property type="term" value="C:actin filament"/>
    <property type="evidence" value="ECO:0007669"/>
    <property type="project" value="TreeGrafter"/>
</dbReference>
<dbReference type="PRINTS" id="PR00452">
    <property type="entry name" value="SH3DOMAIN"/>
</dbReference>
<keyword evidence="18" id="KW-0256">Endoplasmic reticulum</keyword>
<keyword evidence="16" id="KW-0254">Endocytosis</keyword>
<dbReference type="GO" id="GO:0030833">
    <property type="term" value="P:regulation of actin filament polymerization"/>
    <property type="evidence" value="ECO:0007669"/>
    <property type="project" value="TreeGrafter"/>
</dbReference>
<dbReference type="RefSeq" id="XP_020040975.1">
    <property type="nucleotide sequence ID" value="XM_020185386.2"/>
</dbReference>
<feature type="compositionally biased region" description="Acidic residues" evidence="29">
    <location>
        <begin position="17"/>
        <end position="28"/>
    </location>
</feature>
<evidence type="ECO:0000256" key="28">
    <source>
        <dbReference type="PROSITE-ProRule" id="PRU00192"/>
    </source>
</evidence>
<evidence type="ECO:0000313" key="31">
    <source>
        <dbReference type="Proteomes" id="UP001732720"/>
    </source>
</evidence>
<name>A0A8B7WEW2_CASCN</name>
<keyword evidence="14" id="KW-0963">Cytoplasm</keyword>
<dbReference type="Gene3D" id="2.30.30.40">
    <property type="entry name" value="SH3 Domains"/>
    <property type="match status" value="1"/>
</dbReference>
<evidence type="ECO:0000256" key="23">
    <source>
        <dbReference type="ARBA" id="ARBA00023176"/>
    </source>
</evidence>
<dbReference type="InterPro" id="IPR001452">
    <property type="entry name" value="SH3_domain"/>
</dbReference>
<evidence type="ECO:0000256" key="2">
    <source>
        <dbReference type="ARBA" id="ARBA00004236"/>
    </source>
</evidence>
<evidence type="ECO:0000256" key="29">
    <source>
        <dbReference type="SAM" id="MobiDB-lite"/>
    </source>
</evidence>
<keyword evidence="22" id="KW-0472">Membrane</keyword>
<dbReference type="GO" id="GO:0005783">
    <property type="term" value="C:endoplasmic reticulum"/>
    <property type="evidence" value="ECO:0007669"/>
    <property type="project" value="UniProtKB-SubCell"/>
</dbReference>
<evidence type="ECO:0000256" key="20">
    <source>
        <dbReference type="ARBA" id="ARBA00023018"/>
    </source>
</evidence>
<evidence type="ECO:0000256" key="14">
    <source>
        <dbReference type="ARBA" id="ARBA00022490"/>
    </source>
</evidence>
<dbReference type="AlphaFoldDB" id="A0A8B7WEW2"/>
<feature type="region of interest" description="Disordered" evidence="29">
    <location>
        <begin position="1"/>
        <end position="28"/>
    </location>
</feature>
<keyword evidence="19" id="KW-0965">Cell junction</keyword>
<dbReference type="PROSITE" id="PS51090">
    <property type="entry name" value="CORTACTIN"/>
    <property type="match status" value="5"/>
</dbReference>
<evidence type="ECO:0000256" key="22">
    <source>
        <dbReference type="ARBA" id="ARBA00023136"/>
    </source>
</evidence>
<keyword evidence="15" id="KW-0597">Phosphoprotein</keyword>
<evidence type="ECO:0000256" key="25">
    <source>
        <dbReference type="ARBA" id="ARBA00023273"/>
    </source>
</evidence>
<evidence type="ECO:0000256" key="19">
    <source>
        <dbReference type="ARBA" id="ARBA00022949"/>
    </source>
</evidence>
<dbReference type="GO" id="GO:0043197">
    <property type="term" value="C:dendritic spine"/>
    <property type="evidence" value="ECO:0007669"/>
    <property type="project" value="UniProtKB-SubCell"/>
</dbReference>
<comment type="subcellular location">
    <subcellularLocation>
        <location evidence="5">Cell junction</location>
        <location evidence="5">Focal adhesion</location>
    </subcellularLocation>
    <subcellularLocation>
        <location evidence="2">Cell membrane</location>
    </subcellularLocation>
    <subcellularLocation>
        <location evidence="6">Cell projection</location>
        <location evidence="6">Dendrite</location>
    </subcellularLocation>
    <subcellularLocation>
        <location evidence="10">Cell projection</location>
        <location evidence="10">Dendritic spine</location>
    </subcellularLocation>
    <subcellularLocation>
        <location evidence="8">Cell projection</location>
        <location evidence="8">Lamellipodium</location>
    </subcellularLocation>
    <subcellularLocation>
        <location evidence="1">Cell projection</location>
        <location evidence="1">Podosome</location>
    </subcellularLocation>
    <subcellularLocation>
        <location evidence="7">Cell projection</location>
        <location evidence="7">Ruffle</location>
    </subcellularLocation>
    <subcellularLocation>
        <location evidence="9">Cytoplasm</location>
        <location evidence="9">Cell cortex</location>
    </subcellularLocation>
    <subcellularLocation>
        <location evidence="4">Cytoplasm</location>
        <location evidence="4">Cytoskeleton</location>
    </subcellularLocation>
    <subcellularLocation>
        <location evidence="3">Endoplasmic reticulum</location>
    </subcellularLocation>
    <subcellularLocation>
        <location evidence="11">Membrane</location>
        <location evidence="11">Clathrin-coated pit</location>
    </subcellularLocation>
</comment>
<keyword evidence="17" id="KW-0677">Repeat</keyword>
<evidence type="ECO:0000256" key="24">
    <source>
        <dbReference type="ARBA" id="ARBA00023212"/>
    </source>
</evidence>
<evidence type="ECO:0000256" key="6">
    <source>
        <dbReference type="ARBA" id="ARBA00004279"/>
    </source>
</evidence>
<feature type="compositionally biased region" description="Basic and acidic residues" evidence="29">
    <location>
        <begin position="283"/>
        <end position="322"/>
    </location>
</feature>
<proteinExistence type="predicted"/>
<evidence type="ECO:0000256" key="1">
    <source>
        <dbReference type="ARBA" id="ARBA00004188"/>
    </source>
</evidence>
<dbReference type="GO" id="GO:0005905">
    <property type="term" value="C:clathrin-coated pit"/>
    <property type="evidence" value="ECO:0007669"/>
    <property type="project" value="UniProtKB-SubCell"/>
</dbReference>
<dbReference type="PROSITE" id="PS50002">
    <property type="entry name" value="SH3"/>
    <property type="match status" value="1"/>
</dbReference>
<dbReference type="Proteomes" id="UP001732720">
    <property type="component" value="Chromosome 1"/>
</dbReference>
<dbReference type="InterPro" id="IPR036028">
    <property type="entry name" value="SH3-like_dom_sf"/>
</dbReference>
<sequence>MWKASAGHAVSITQDDGGADDWETDPDFVNDVSEKEQRWGAKTVQGSGHQEHINIHQLRENVFQEHQTLKEKELETGPRASHGYGGKFGVEQDRMDKSAVGHEYHSNLSKHCSQVDSVRGFGGKFGVQMDRVDQSAVGFEYQGKTEKHASQKDYSSGFGGKYGVQADRVDKSAVGFDYQGKTEKHESQKDYSRGFGGKFGIDKDKVDKSAVGFEYQGKTEKHESQKDYSKGFGGKFGVQKDRMDKNASTFEDVSQVSSAYQKTVPVEAVTSKTSNIRANFENLAKEREQEDRRKAEAERAQRMAKERQEQEEARRKLEEQARAKRQTPPASPTPQQAEERPPSSPIYQDAVPFRAEPSYRGPMGGSEPEPAYSSKAEDILEAGSQQELAYTPEAVYESTEAPGHYQAEENTYDEYENDLGITAIALYDYQAAGDDEISFDPDDIITNIEMIDDGWWRGVCKGRYGLFPANYVELRQ</sequence>
<keyword evidence="25" id="KW-0966">Cell projection</keyword>
<accession>A0A8B7WEW2</accession>
<evidence type="ECO:0000256" key="5">
    <source>
        <dbReference type="ARBA" id="ARBA00004246"/>
    </source>
</evidence>
<dbReference type="PANTHER" id="PTHR10829">
    <property type="entry name" value="CORTACTIN AND DREBRIN"/>
    <property type="match status" value="1"/>
</dbReference>
<evidence type="ECO:0000256" key="18">
    <source>
        <dbReference type="ARBA" id="ARBA00022824"/>
    </source>
</evidence>
<reference evidence="32" key="1">
    <citation type="submission" date="2025-08" db="UniProtKB">
        <authorList>
            <consortium name="RefSeq"/>
        </authorList>
    </citation>
    <scope>IDENTIFICATION</scope>
    <source>
        <tissue evidence="32">Leukocyte</tissue>
    </source>
</reference>
<evidence type="ECO:0000256" key="27">
    <source>
        <dbReference type="ARBA" id="ARBA00073863"/>
    </source>
</evidence>
<evidence type="ECO:0000256" key="12">
    <source>
        <dbReference type="ARBA" id="ARBA00022443"/>
    </source>
</evidence>
<evidence type="ECO:0000256" key="8">
    <source>
        <dbReference type="ARBA" id="ARBA00004510"/>
    </source>
</evidence>
<dbReference type="Pfam" id="PF02218">
    <property type="entry name" value="HS1_rep"/>
    <property type="match status" value="5"/>
</dbReference>
<gene>
    <name evidence="32" type="primary">Cttn</name>
</gene>
<dbReference type="FunFam" id="2.30.30.40:FF:000087">
    <property type="entry name" value="Src substrate cortactin"/>
    <property type="match status" value="1"/>
</dbReference>
<dbReference type="OrthoDB" id="5971719at2759"/>
<evidence type="ECO:0000313" key="32">
    <source>
        <dbReference type="RefSeq" id="XP_020040975.1"/>
    </source>
</evidence>
<comment type="function">
    <text evidence="26">Contributes to the organization of the actin cytoskeleton and cell shape. Plays a role in the formation of lamellipodia and in cell migration. Plays a role in the regulation of neuron morphology, axon growth and formation of neuronal growth cones. Through its interaction with CTTNBP2, involved in the regulation of neuronal spine density. Plays a role in focal adhesion assembly and turnover. In complex with ABL1 and MYLK regulates cortical actin-based cytoskeletal rearrangement critical to sphingosine 1-phosphate (S1P)-mediated endothelial cell (EC) barrier enhancement. Plays a role in intracellular protein transport and endocytosis, and in modulating the levels of potassium channels present at the cell membrane. Plays a role in receptor-mediated endocytosis via clathrin-coated pits. Required for stabilization of KCNH1 channels at the cell membrane.</text>
</comment>
<evidence type="ECO:0000256" key="26">
    <source>
        <dbReference type="ARBA" id="ARBA00054103"/>
    </source>
</evidence>
<evidence type="ECO:0000256" key="4">
    <source>
        <dbReference type="ARBA" id="ARBA00004245"/>
    </source>
</evidence>
<dbReference type="InterPro" id="IPR035716">
    <property type="entry name" value="Cortactin_SH3"/>
</dbReference>
<dbReference type="SMART" id="SM00326">
    <property type="entry name" value="SH3"/>
    <property type="match status" value="1"/>
</dbReference>
<dbReference type="CTD" id="2017"/>
<dbReference type="GO" id="GO:0001726">
    <property type="term" value="C:ruffle"/>
    <property type="evidence" value="ECO:0007669"/>
    <property type="project" value="UniProtKB-SubCell"/>
</dbReference>
<evidence type="ECO:0000256" key="7">
    <source>
        <dbReference type="ARBA" id="ARBA00004466"/>
    </source>
</evidence>
<dbReference type="GO" id="GO:0030427">
    <property type="term" value="C:site of polarized growth"/>
    <property type="evidence" value="ECO:0007669"/>
    <property type="project" value="TreeGrafter"/>
</dbReference>
<keyword evidence="21" id="KW-0175">Coiled coil</keyword>
<dbReference type="GO" id="GO:0030027">
    <property type="term" value="C:lamellipodium"/>
    <property type="evidence" value="ECO:0007669"/>
    <property type="project" value="UniProtKB-SubCell"/>
</dbReference>
<dbReference type="GO" id="GO:0016477">
    <property type="term" value="P:cell migration"/>
    <property type="evidence" value="ECO:0007669"/>
    <property type="project" value="TreeGrafter"/>
</dbReference>
<evidence type="ECO:0000256" key="13">
    <source>
        <dbReference type="ARBA" id="ARBA00022475"/>
    </source>
</evidence>
<evidence type="ECO:0000259" key="30">
    <source>
        <dbReference type="PROSITE" id="PS50002"/>
    </source>
</evidence>
<dbReference type="GO" id="GO:0005925">
    <property type="term" value="C:focal adhesion"/>
    <property type="evidence" value="ECO:0007669"/>
    <property type="project" value="UniProtKB-SubCell"/>
</dbReference>
<feature type="domain" description="SH3" evidence="30">
    <location>
        <begin position="418"/>
        <end position="476"/>
    </location>
</feature>